<keyword evidence="2" id="KW-1185">Reference proteome</keyword>
<organism evidence="1 2">
    <name type="scientific">Racocetra persica</name>
    <dbReference type="NCBI Taxonomy" id="160502"/>
    <lineage>
        <taxon>Eukaryota</taxon>
        <taxon>Fungi</taxon>
        <taxon>Fungi incertae sedis</taxon>
        <taxon>Mucoromycota</taxon>
        <taxon>Glomeromycotina</taxon>
        <taxon>Glomeromycetes</taxon>
        <taxon>Diversisporales</taxon>
        <taxon>Gigasporaceae</taxon>
        <taxon>Racocetra</taxon>
    </lineage>
</organism>
<comment type="caution">
    <text evidence="1">The sequence shown here is derived from an EMBL/GenBank/DDBJ whole genome shotgun (WGS) entry which is preliminary data.</text>
</comment>
<reference evidence="1" key="1">
    <citation type="submission" date="2021-06" db="EMBL/GenBank/DDBJ databases">
        <authorList>
            <person name="Kallberg Y."/>
            <person name="Tangrot J."/>
            <person name="Rosling A."/>
        </authorList>
    </citation>
    <scope>NUCLEOTIDE SEQUENCE</scope>
    <source>
        <strain evidence="1">MA461A</strain>
    </source>
</reference>
<gene>
    <name evidence="1" type="ORF">RPERSI_LOCUS9301</name>
</gene>
<feature type="non-terminal residue" evidence="1">
    <location>
        <position position="82"/>
    </location>
</feature>
<protein>
    <submittedName>
        <fullName evidence="1">14331_t:CDS:1</fullName>
    </submittedName>
</protein>
<dbReference type="EMBL" id="CAJVQC010017478">
    <property type="protein sequence ID" value="CAG8685048.1"/>
    <property type="molecule type" value="Genomic_DNA"/>
</dbReference>
<dbReference type="Proteomes" id="UP000789920">
    <property type="component" value="Unassembled WGS sequence"/>
</dbReference>
<evidence type="ECO:0000313" key="2">
    <source>
        <dbReference type="Proteomes" id="UP000789920"/>
    </source>
</evidence>
<name>A0ACA9P5Q4_9GLOM</name>
<proteinExistence type="predicted"/>
<evidence type="ECO:0000313" key="1">
    <source>
        <dbReference type="EMBL" id="CAG8685048.1"/>
    </source>
</evidence>
<accession>A0ACA9P5Q4</accession>
<sequence>MYKRGYYSKGRSPVNANIVNQKGNYKTYNSAGEIINDTKATSNIKGEVFEYYSSPVNADKADNLSLVKGEVQTSAVRDQNFQ</sequence>